<accession>A0A495JYR3</accession>
<sequence>MFGYAGDGYSTPMSELSALALICSLKPSPAPSSTELLAGQVLAQLETHGVSGSKIRVVDHDVKPGVEGDMGDGDEWPAIRDAIRKADILVVATPTWVGHMSSVAQRVLERLDAELSETDDQGRPAMVGKVAVTAVVGNEDGAHKITADLFQGLNDIGFTIPAQGGTYWNGEAMQGTDYNDLDETPEPVATTTATVARNAAHLAAQLRSAQYPPY</sequence>
<dbReference type="SUPFAM" id="SSF52218">
    <property type="entry name" value="Flavoproteins"/>
    <property type="match status" value="1"/>
</dbReference>
<comment type="caution">
    <text evidence="2">The sequence shown here is derived from an EMBL/GenBank/DDBJ whole genome shotgun (WGS) entry which is preliminary data.</text>
</comment>
<protein>
    <submittedName>
        <fullName evidence="2">Multimeric flavodoxin WrbA</fullName>
    </submittedName>
</protein>
<organism evidence="2 3">
    <name type="scientific">Williamsia marianensis</name>
    <dbReference type="NCBI Taxonomy" id="85044"/>
    <lineage>
        <taxon>Bacteria</taxon>
        <taxon>Bacillati</taxon>
        <taxon>Actinomycetota</taxon>
        <taxon>Actinomycetes</taxon>
        <taxon>Mycobacteriales</taxon>
        <taxon>Nocardiaceae</taxon>
        <taxon>Williamsia</taxon>
    </lineage>
</organism>
<proteinExistence type="predicted"/>
<dbReference type="Proteomes" id="UP000274762">
    <property type="component" value="Unassembled WGS sequence"/>
</dbReference>
<dbReference type="EMBL" id="RBKV01000001">
    <property type="protein sequence ID" value="RKR93462.1"/>
    <property type="molecule type" value="Genomic_DNA"/>
</dbReference>
<evidence type="ECO:0000313" key="3">
    <source>
        <dbReference type="Proteomes" id="UP000274762"/>
    </source>
</evidence>
<accession>A0A315SD02</accession>
<feature type="domain" description="NADPH-dependent FMN reductase-like" evidence="1">
    <location>
        <begin position="19"/>
        <end position="164"/>
    </location>
</feature>
<evidence type="ECO:0000313" key="2">
    <source>
        <dbReference type="EMBL" id="RKR93462.1"/>
    </source>
</evidence>
<name>A0A315SD02_WILMA</name>
<dbReference type="Pfam" id="PF03358">
    <property type="entry name" value="FMN_red"/>
    <property type="match status" value="1"/>
</dbReference>
<dbReference type="InterPro" id="IPR005025">
    <property type="entry name" value="FMN_Rdtase-like_dom"/>
</dbReference>
<dbReference type="Gene3D" id="3.40.50.360">
    <property type="match status" value="1"/>
</dbReference>
<gene>
    <name evidence="2" type="ORF">DFJ75_0246</name>
</gene>
<evidence type="ECO:0000259" key="1">
    <source>
        <dbReference type="Pfam" id="PF03358"/>
    </source>
</evidence>
<reference evidence="2 3" key="1">
    <citation type="submission" date="2018-10" db="EMBL/GenBank/DDBJ databases">
        <title>Sequencing the genomes of 1000 actinobacteria strains.</title>
        <authorList>
            <person name="Klenk H.-P."/>
        </authorList>
    </citation>
    <scope>NUCLEOTIDE SEQUENCE [LARGE SCALE GENOMIC DNA]</scope>
    <source>
        <strain evidence="2 3">DSM 44343</strain>
    </source>
</reference>
<dbReference type="InterPro" id="IPR029039">
    <property type="entry name" value="Flavoprotein-like_sf"/>
</dbReference>
<dbReference type="AlphaFoldDB" id="A0A315SD02"/>
<dbReference type="GO" id="GO:0016491">
    <property type="term" value="F:oxidoreductase activity"/>
    <property type="evidence" value="ECO:0007669"/>
    <property type="project" value="InterPro"/>
</dbReference>